<keyword evidence="7" id="KW-0675">Receptor</keyword>
<feature type="transmembrane region" description="Helical" evidence="9">
    <location>
        <begin position="363"/>
        <end position="382"/>
    </location>
</feature>
<dbReference type="GeneID" id="109532847"/>
<evidence type="ECO:0000256" key="2">
    <source>
        <dbReference type="ARBA" id="ARBA00008685"/>
    </source>
</evidence>
<keyword evidence="10" id="KW-0732">Signal</keyword>
<evidence type="ECO:0000313" key="13">
    <source>
        <dbReference type="Proteomes" id="UP000019118"/>
    </source>
</evidence>
<feature type="domain" description="Ionotropic glutamate receptor C-terminal" evidence="11">
    <location>
        <begin position="365"/>
        <end position="647"/>
    </location>
</feature>
<dbReference type="GO" id="GO:0015276">
    <property type="term" value="F:ligand-gated monoatomic ion channel activity"/>
    <property type="evidence" value="ECO:0007669"/>
    <property type="project" value="InterPro"/>
</dbReference>
<evidence type="ECO:0000256" key="9">
    <source>
        <dbReference type="SAM" id="Phobius"/>
    </source>
</evidence>
<comment type="similarity">
    <text evidence="2">Belongs to the glutamate-gated ion channel (TC 1.A.10.1) family.</text>
</comment>
<dbReference type="EnsemblMetazoa" id="XM_019897913.1">
    <property type="protein sequence ID" value="XP_019753472.1"/>
    <property type="gene ID" value="LOC109532847"/>
</dbReference>
<dbReference type="PANTHER" id="PTHR42643:SF24">
    <property type="entry name" value="IONOTROPIC RECEPTOR 60A"/>
    <property type="match status" value="1"/>
</dbReference>
<evidence type="ECO:0000256" key="7">
    <source>
        <dbReference type="ARBA" id="ARBA00023170"/>
    </source>
</evidence>
<evidence type="ECO:0000256" key="3">
    <source>
        <dbReference type="ARBA" id="ARBA00022475"/>
    </source>
</evidence>
<evidence type="ECO:0000256" key="6">
    <source>
        <dbReference type="ARBA" id="ARBA00023136"/>
    </source>
</evidence>
<organism evidence="12 13">
    <name type="scientific">Dendroctonus ponderosae</name>
    <name type="common">Mountain pine beetle</name>
    <dbReference type="NCBI Taxonomy" id="77166"/>
    <lineage>
        <taxon>Eukaryota</taxon>
        <taxon>Metazoa</taxon>
        <taxon>Ecdysozoa</taxon>
        <taxon>Arthropoda</taxon>
        <taxon>Hexapoda</taxon>
        <taxon>Insecta</taxon>
        <taxon>Pterygota</taxon>
        <taxon>Neoptera</taxon>
        <taxon>Endopterygota</taxon>
        <taxon>Coleoptera</taxon>
        <taxon>Polyphaga</taxon>
        <taxon>Cucujiformia</taxon>
        <taxon>Curculionidae</taxon>
        <taxon>Scolytinae</taxon>
        <taxon>Dendroctonus</taxon>
    </lineage>
</organism>
<reference evidence="12" key="2">
    <citation type="submission" date="2024-08" db="UniProtKB">
        <authorList>
            <consortium name="EnsemblMetazoa"/>
        </authorList>
    </citation>
    <scope>IDENTIFICATION</scope>
</reference>
<feature type="chain" id="PRO_5043613782" description="Ionotropic glutamate receptor C-terminal domain-containing protein" evidence="10">
    <location>
        <begin position="19"/>
        <end position="788"/>
    </location>
</feature>
<feature type="transmembrane region" description="Helical" evidence="9">
    <location>
        <begin position="403"/>
        <end position="424"/>
    </location>
</feature>
<accession>A0AAR5NXZ5</accession>
<evidence type="ECO:0000256" key="8">
    <source>
        <dbReference type="ARBA" id="ARBA00023180"/>
    </source>
</evidence>
<keyword evidence="6 9" id="KW-0472">Membrane</keyword>
<dbReference type="AlphaFoldDB" id="A0AAR5NXZ5"/>
<dbReference type="KEGG" id="dpa:109532847"/>
<dbReference type="Proteomes" id="UP000019118">
    <property type="component" value="Unassembled WGS sequence"/>
</dbReference>
<feature type="transmembrane region" description="Helical" evidence="9">
    <location>
        <begin position="436"/>
        <end position="462"/>
    </location>
</feature>
<dbReference type="Gene3D" id="3.40.190.10">
    <property type="entry name" value="Periplasmic binding protein-like II"/>
    <property type="match status" value="1"/>
</dbReference>
<proteinExistence type="inferred from homology"/>
<keyword evidence="4 9" id="KW-0812">Transmembrane</keyword>
<comment type="subcellular location">
    <subcellularLocation>
        <location evidence="1">Cell membrane</location>
        <topology evidence="1">Multi-pass membrane protein</topology>
    </subcellularLocation>
</comment>
<dbReference type="InterPro" id="IPR001320">
    <property type="entry name" value="Iontro_rcpt_C"/>
</dbReference>
<dbReference type="Pfam" id="PF00060">
    <property type="entry name" value="Lig_chan"/>
    <property type="match status" value="1"/>
</dbReference>
<keyword evidence="5 9" id="KW-1133">Transmembrane helix</keyword>
<evidence type="ECO:0000313" key="12">
    <source>
        <dbReference type="EnsemblMetazoa" id="XP_019753472.1"/>
    </source>
</evidence>
<evidence type="ECO:0000259" key="11">
    <source>
        <dbReference type="Pfam" id="PF00060"/>
    </source>
</evidence>
<keyword evidence="13" id="KW-1185">Reference proteome</keyword>
<dbReference type="PANTHER" id="PTHR42643">
    <property type="entry name" value="IONOTROPIC RECEPTOR 20A-RELATED"/>
    <property type="match status" value="1"/>
</dbReference>
<keyword evidence="8" id="KW-0325">Glycoprotein</keyword>
<dbReference type="SUPFAM" id="SSF53850">
    <property type="entry name" value="Periplasmic binding protein-like II"/>
    <property type="match status" value="1"/>
</dbReference>
<sequence length="788" mass="89017">MLLYALVALLAPIHCTVLESTDDIYTSVTKRALQKSHEKPRIQKLSEFFLETDYYHEDPDKSLIGLLNSIANQYLSECTTVILYDNYTENTELVFLKKFFRTYPLTYVHGSIPSDYHIQIGELVNKNDKKCVHFIIFIKDVMRCQDVVNKRNERVVVVAKSSQWRVQEYLSSEFSQEIANLLVIVKSDKYGPQKAETPFIIYTHRLFVDALGSSQPIVIASWSRGKFSSNASLFQTKLNHGFSGHRFIVATAHQPPYVIKKQRSDKDEFEYSGIEVKLVELLAKMYNFSTDYKETADIKVLGSGEAVVKAIKAGNVNLGIGGLYITENRYNAGIFHWHSEDCASFISLASTALPRYRAIMGPFHWTVWLGLIAVYLAAILLFSYSDKLTLKHLIRNPIEIENMFWYVFGTFTNCFTFSAGTSWTRAERDITKLLVGIYWLFTIIITACYTGSIIAFVTLPIYPAVIDSIDQLTGKRYQIGMLNKGGWPSWFQNVSDETSERLLRKVDYVPDVESGLRNVTKAFFWPYALLGSREELQFIVKTNFSLGSKKSMLHISQQCFVPFKVGIALPHHLVYSEILAGGIQMILQSGLNIKMKNDIEWEMLRSSTGKLLAANSRSGTLTILSRDDRALTLDDTQGMFLLLAIGFLAGGGVLISEIFGGCFNLCKKIDNSRATSSNSSIPSNPRFHERQTIRERNRSISLASFQQRHNSIQSEIAFEKAQAEEHHQGGLVECQIHGTTPDQNSQGVVLEETNADIDYNEQISKLFEQALGEETCGSSHSGHNQKLT</sequence>
<dbReference type="Gene3D" id="1.10.287.70">
    <property type="match status" value="1"/>
</dbReference>
<keyword evidence="3" id="KW-1003">Cell membrane</keyword>
<evidence type="ECO:0000256" key="5">
    <source>
        <dbReference type="ARBA" id="ARBA00022989"/>
    </source>
</evidence>
<evidence type="ECO:0000256" key="10">
    <source>
        <dbReference type="SAM" id="SignalP"/>
    </source>
</evidence>
<name>A0AAR5NXZ5_DENPD</name>
<protein>
    <recommendedName>
        <fullName evidence="11">Ionotropic glutamate receptor C-terminal domain-containing protein</fullName>
    </recommendedName>
</protein>
<dbReference type="CTD" id="33157"/>
<dbReference type="GO" id="GO:0050906">
    <property type="term" value="P:detection of stimulus involved in sensory perception"/>
    <property type="evidence" value="ECO:0007669"/>
    <property type="project" value="UniProtKB-ARBA"/>
</dbReference>
<dbReference type="InterPro" id="IPR052192">
    <property type="entry name" value="Insect_Ionotropic_Sensory_Rcpt"/>
</dbReference>
<feature type="signal peptide" evidence="10">
    <location>
        <begin position="1"/>
        <end position="18"/>
    </location>
</feature>
<feature type="transmembrane region" description="Helical" evidence="9">
    <location>
        <begin position="639"/>
        <end position="659"/>
    </location>
</feature>
<dbReference type="GO" id="GO:0005886">
    <property type="term" value="C:plasma membrane"/>
    <property type="evidence" value="ECO:0007669"/>
    <property type="project" value="UniProtKB-SubCell"/>
</dbReference>
<evidence type="ECO:0000256" key="4">
    <source>
        <dbReference type="ARBA" id="ARBA00022692"/>
    </source>
</evidence>
<evidence type="ECO:0000256" key="1">
    <source>
        <dbReference type="ARBA" id="ARBA00004651"/>
    </source>
</evidence>
<reference evidence="13" key="1">
    <citation type="journal article" date="2013" name="Genome Biol.">
        <title>Draft genome of the mountain pine beetle, Dendroctonus ponderosae Hopkins, a major forest pest.</title>
        <authorList>
            <person name="Keeling C.I."/>
            <person name="Yuen M.M."/>
            <person name="Liao N.Y."/>
            <person name="Docking T.R."/>
            <person name="Chan S.K."/>
            <person name="Taylor G.A."/>
            <person name="Palmquist D.L."/>
            <person name="Jackman S.D."/>
            <person name="Nguyen A."/>
            <person name="Li M."/>
            <person name="Henderson H."/>
            <person name="Janes J.K."/>
            <person name="Zhao Y."/>
            <person name="Pandoh P."/>
            <person name="Moore R."/>
            <person name="Sperling F.A."/>
            <person name="Huber D.P."/>
            <person name="Birol I."/>
            <person name="Jones S.J."/>
            <person name="Bohlmann J."/>
        </authorList>
    </citation>
    <scope>NUCLEOTIDE SEQUENCE</scope>
</reference>